<proteinExistence type="predicted"/>
<dbReference type="NCBIfam" id="TIGR01764">
    <property type="entry name" value="excise"/>
    <property type="match status" value="1"/>
</dbReference>
<reference evidence="2 3" key="1">
    <citation type="submission" date="2018-11" db="EMBL/GenBank/DDBJ databases">
        <title>Rhodococcus spongicola sp. nov. and Rhodococcus xishaensis sp. nov. from marine sponges.</title>
        <authorList>
            <person name="Li L."/>
            <person name="Lin H.W."/>
        </authorList>
    </citation>
    <scope>NUCLEOTIDE SEQUENCE [LARGE SCALE GENOMIC DNA]</scope>
    <source>
        <strain evidence="2 3">LHW50502</strain>
    </source>
</reference>
<evidence type="ECO:0000313" key="3">
    <source>
        <dbReference type="Proteomes" id="UP000284333"/>
    </source>
</evidence>
<name>A0A438B5M8_9NOCA</name>
<keyword evidence="2" id="KW-0238">DNA-binding</keyword>
<dbReference type="InterPro" id="IPR009061">
    <property type="entry name" value="DNA-bd_dom_put_sf"/>
</dbReference>
<dbReference type="GO" id="GO:0003677">
    <property type="term" value="F:DNA binding"/>
    <property type="evidence" value="ECO:0007669"/>
    <property type="project" value="UniProtKB-KW"/>
</dbReference>
<accession>A0A438B5M8</accession>
<dbReference type="OrthoDB" id="4870800at2"/>
<organism evidence="2 3">
    <name type="scientific">Rhodococcus spongiicola</name>
    <dbReference type="NCBI Taxonomy" id="2487352"/>
    <lineage>
        <taxon>Bacteria</taxon>
        <taxon>Bacillati</taxon>
        <taxon>Actinomycetota</taxon>
        <taxon>Actinomycetes</taxon>
        <taxon>Mycobacteriales</taxon>
        <taxon>Nocardiaceae</taxon>
        <taxon>Rhodococcus</taxon>
    </lineage>
</organism>
<evidence type="ECO:0000313" key="2">
    <source>
        <dbReference type="EMBL" id="RVW06253.1"/>
    </source>
</evidence>
<keyword evidence="3" id="KW-1185">Reference proteome</keyword>
<dbReference type="Proteomes" id="UP000284333">
    <property type="component" value="Unassembled WGS sequence"/>
</dbReference>
<dbReference type="AlphaFoldDB" id="A0A438B5M8"/>
<gene>
    <name evidence="2" type="ORF">EF834_02010</name>
</gene>
<dbReference type="EMBL" id="RKLN01000001">
    <property type="protein sequence ID" value="RVW06253.1"/>
    <property type="molecule type" value="Genomic_DNA"/>
</dbReference>
<dbReference type="Pfam" id="PF12728">
    <property type="entry name" value="HTH_17"/>
    <property type="match status" value="1"/>
</dbReference>
<comment type="caution">
    <text evidence="2">The sequence shown here is derived from an EMBL/GenBank/DDBJ whole genome shotgun (WGS) entry which is preliminary data.</text>
</comment>
<dbReference type="SUPFAM" id="SSF46955">
    <property type="entry name" value="Putative DNA-binding domain"/>
    <property type="match status" value="1"/>
</dbReference>
<dbReference type="InterPro" id="IPR041657">
    <property type="entry name" value="HTH_17"/>
</dbReference>
<dbReference type="RefSeq" id="WP_127945248.1">
    <property type="nucleotide sequence ID" value="NZ_RKLN01000001.1"/>
</dbReference>
<sequence length="64" mass="7028">MTTIIPTRLYKATEAGKLLGVHASTVREWWNEGRLAYIAGIGRGRKVSDAQIAEFIAAHEESDA</sequence>
<evidence type="ECO:0000259" key="1">
    <source>
        <dbReference type="Pfam" id="PF12728"/>
    </source>
</evidence>
<feature type="domain" description="Helix-turn-helix" evidence="1">
    <location>
        <begin position="9"/>
        <end position="58"/>
    </location>
</feature>
<dbReference type="InterPro" id="IPR010093">
    <property type="entry name" value="SinI_DNA-bd"/>
</dbReference>
<protein>
    <submittedName>
        <fullName evidence="2">DNA-binding protein</fullName>
    </submittedName>
</protein>